<sequence length="223" mass="24591">MSKKREREREAKLHKPGSTTFAREATSSKCKQSLALRRKKLAGTKSKRKSESLSFATFPPSPAPRNLRLRIIRDFCAEFEASVIEEAGCCVCGLLTPGPRLTKLSETSLDLTVLHQPDATAQERLSCSDPVCSLPGPVLAPNCDTICVDCEDKLLKNELPLHSLANFNWLGEIPLQLQGLTFAEQLMVARVRHNRCVVRVASGRGKLVANAIVFSTPMVEVYD</sequence>
<feature type="compositionally biased region" description="Polar residues" evidence="1">
    <location>
        <begin position="17"/>
        <end position="31"/>
    </location>
</feature>
<gene>
    <name evidence="3" type="ORF">GGX14DRAFT_354589</name>
</gene>
<evidence type="ECO:0000259" key="2">
    <source>
        <dbReference type="Pfam" id="PF20209"/>
    </source>
</evidence>
<feature type="compositionally biased region" description="Basic and acidic residues" evidence="1">
    <location>
        <begin position="1"/>
        <end position="13"/>
    </location>
</feature>
<proteinExistence type="predicted"/>
<evidence type="ECO:0000313" key="4">
    <source>
        <dbReference type="Proteomes" id="UP001219525"/>
    </source>
</evidence>
<dbReference type="Pfam" id="PF20209">
    <property type="entry name" value="DUF6570"/>
    <property type="match status" value="1"/>
</dbReference>
<dbReference type="Proteomes" id="UP001219525">
    <property type="component" value="Unassembled WGS sequence"/>
</dbReference>
<dbReference type="EMBL" id="JARJCW010000009">
    <property type="protein sequence ID" value="KAJ7220908.1"/>
    <property type="molecule type" value="Genomic_DNA"/>
</dbReference>
<organism evidence="3 4">
    <name type="scientific">Mycena pura</name>
    <dbReference type="NCBI Taxonomy" id="153505"/>
    <lineage>
        <taxon>Eukaryota</taxon>
        <taxon>Fungi</taxon>
        <taxon>Dikarya</taxon>
        <taxon>Basidiomycota</taxon>
        <taxon>Agaricomycotina</taxon>
        <taxon>Agaricomycetes</taxon>
        <taxon>Agaricomycetidae</taxon>
        <taxon>Agaricales</taxon>
        <taxon>Marasmiineae</taxon>
        <taxon>Mycenaceae</taxon>
        <taxon>Mycena</taxon>
    </lineage>
</organism>
<evidence type="ECO:0000256" key="1">
    <source>
        <dbReference type="SAM" id="MobiDB-lite"/>
    </source>
</evidence>
<protein>
    <recommendedName>
        <fullName evidence="2">DUF6570 domain-containing protein</fullName>
    </recommendedName>
</protein>
<dbReference type="AlphaFoldDB" id="A0AAD6VVG0"/>
<name>A0AAD6VVG0_9AGAR</name>
<comment type="caution">
    <text evidence="3">The sequence shown here is derived from an EMBL/GenBank/DDBJ whole genome shotgun (WGS) entry which is preliminary data.</text>
</comment>
<accession>A0AAD6VVG0</accession>
<keyword evidence="4" id="KW-1185">Reference proteome</keyword>
<reference evidence="3" key="1">
    <citation type="submission" date="2023-03" db="EMBL/GenBank/DDBJ databases">
        <title>Massive genome expansion in bonnet fungi (Mycena s.s.) driven by repeated elements and novel gene families across ecological guilds.</title>
        <authorList>
            <consortium name="Lawrence Berkeley National Laboratory"/>
            <person name="Harder C.B."/>
            <person name="Miyauchi S."/>
            <person name="Viragh M."/>
            <person name="Kuo A."/>
            <person name="Thoen E."/>
            <person name="Andreopoulos B."/>
            <person name="Lu D."/>
            <person name="Skrede I."/>
            <person name="Drula E."/>
            <person name="Henrissat B."/>
            <person name="Morin E."/>
            <person name="Kohler A."/>
            <person name="Barry K."/>
            <person name="LaButti K."/>
            <person name="Morin E."/>
            <person name="Salamov A."/>
            <person name="Lipzen A."/>
            <person name="Mereny Z."/>
            <person name="Hegedus B."/>
            <person name="Baldrian P."/>
            <person name="Stursova M."/>
            <person name="Weitz H."/>
            <person name="Taylor A."/>
            <person name="Grigoriev I.V."/>
            <person name="Nagy L.G."/>
            <person name="Martin F."/>
            <person name="Kauserud H."/>
        </authorList>
    </citation>
    <scope>NUCLEOTIDE SEQUENCE</scope>
    <source>
        <strain evidence="3">9144</strain>
    </source>
</reference>
<feature type="region of interest" description="Disordered" evidence="1">
    <location>
        <begin position="1"/>
        <end position="32"/>
    </location>
</feature>
<dbReference type="InterPro" id="IPR046700">
    <property type="entry name" value="DUF6570"/>
</dbReference>
<feature type="non-terminal residue" evidence="3">
    <location>
        <position position="223"/>
    </location>
</feature>
<feature type="domain" description="DUF6570" evidence="2">
    <location>
        <begin position="156"/>
        <end position="218"/>
    </location>
</feature>
<evidence type="ECO:0000313" key="3">
    <source>
        <dbReference type="EMBL" id="KAJ7220908.1"/>
    </source>
</evidence>